<organism evidence="2 3">
    <name type="scientific">Leekyejoonella antrihumi</name>
    <dbReference type="NCBI Taxonomy" id="1660198"/>
    <lineage>
        <taxon>Bacteria</taxon>
        <taxon>Bacillati</taxon>
        <taxon>Actinomycetota</taxon>
        <taxon>Actinomycetes</taxon>
        <taxon>Micrococcales</taxon>
        <taxon>Dermacoccaceae</taxon>
        <taxon>Leekyejoonella</taxon>
    </lineage>
</organism>
<dbReference type="RefSeq" id="WP_146314988.1">
    <property type="nucleotide sequence ID" value="NZ_VCQV01000002.1"/>
</dbReference>
<evidence type="ECO:0000313" key="2">
    <source>
        <dbReference type="EMBL" id="TWP38585.1"/>
    </source>
</evidence>
<protein>
    <recommendedName>
        <fullName evidence="4">DUF3040 domain-containing protein</fullName>
    </recommendedName>
</protein>
<keyword evidence="1" id="KW-0812">Transmembrane</keyword>
<comment type="caution">
    <text evidence="2">The sequence shown here is derived from an EMBL/GenBank/DDBJ whole genome shotgun (WGS) entry which is preliminary data.</text>
</comment>
<proteinExistence type="predicted"/>
<name>A0A563E813_9MICO</name>
<keyword evidence="1" id="KW-0472">Membrane</keyword>
<evidence type="ECO:0000256" key="1">
    <source>
        <dbReference type="SAM" id="Phobius"/>
    </source>
</evidence>
<evidence type="ECO:0000313" key="3">
    <source>
        <dbReference type="Proteomes" id="UP000320244"/>
    </source>
</evidence>
<feature type="transmembrane region" description="Helical" evidence="1">
    <location>
        <begin position="43"/>
        <end position="66"/>
    </location>
</feature>
<sequence>MALTSEERKSFEHIVTQLSTSDRWFTWRTAPSTRRGMWVRRQIWRVISAPLMVWGAMTAAGAWLLASTVSTACAITRLGRYWWSILSRTPQRLALLLRAFWQRARHRTKARSSGRRAG</sequence>
<reference evidence="2 3" key="2">
    <citation type="submission" date="2019-08" db="EMBL/GenBank/DDBJ databases">
        <title>Jejuicoccus antrihumi gen. nov., sp. nov., a new member of the family Dermacoccaceae isolated from a cave.</title>
        <authorList>
            <person name="Schumann P."/>
            <person name="Kim I.S."/>
        </authorList>
    </citation>
    <scope>NUCLEOTIDE SEQUENCE [LARGE SCALE GENOMIC DNA]</scope>
    <source>
        <strain evidence="2 3">C5-26</strain>
    </source>
</reference>
<keyword evidence="1" id="KW-1133">Transmembrane helix</keyword>
<dbReference type="EMBL" id="VCQV01000002">
    <property type="protein sequence ID" value="TWP38585.1"/>
    <property type="molecule type" value="Genomic_DNA"/>
</dbReference>
<reference evidence="2 3" key="1">
    <citation type="submission" date="2019-05" db="EMBL/GenBank/DDBJ databases">
        <authorList>
            <person name="Lee S.D."/>
        </authorList>
    </citation>
    <scope>NUCLEOTIDE SEQUENCE [LARGE SCALE GENOMIC DNA]</scope>
    <source>
        <strain evidence="2 3">C5-26</strain>
    </source>
</reference>
<dbReference type="Proteomes" id="UP000320244">
    <property type="component" value="Unassembled WGS sequence"/>
</dbReference>
<evidence type="ECO:0008006" key="4">
    <source>
        <dbReference type="Google" id="ProtNLM"/>
    </source>
</evidence>
<keyword evidence="3" id="KW-1185">Reference proteome</keyword>
<gene>
    <name evidence="2" type="ORF">FGL98_02005</name>
</gene>
<accession>A0A563E813</accession>
<dbReference type="AlphaFoldDB" id="A0A563E813"/>